<gene>
    <name evidence="1" type="ORF">O6P37_15905</name>
</gene>
<protein>
    <submittedName>
        <fullName evidence="1">Uncharacterized protein</fullName>
    </submittedName>
</protein>
<comment type="caution">
    <text evidence="1">The sequence shown here is derived from an EMBL/GenBank/DDBJ whole genome shotgun (WGS) entry which is preliminary data.</text>
</comment>
<evidence type="ECO:0000313" key="2">
    <source>
        <dbReference type="Proteomes" id="UP001142153"/>
    </source>
</evidence>
<reference evidence="1" key="1">
    <citation type="submission" date="2022-12" db="EMBL/GenBank/DDBJ databases">
        <authorList>
            <person name="Deng Y."/>
            <person name="Zhang Y.-Q."/>
        </authorList>
    </citation>
    <scope>NUCLEOTIDE SEQUENCE</scope>
    <source>
        <strain evidence="1">CPCC 205372</strain>
    </source>
</reference>
<dbReference type="Proteomes" id="UP001142153">
    <property type="component" value="Unassembled WGS sequence"/>
</dbReference>
<organism evidence="1 2">
    <name type="scientific">Mycobacterium hippophais</name>
    <dbReference type="NCBI Taxonomy" id="3016340"/>
    <lineage>
        <taxon>Bacteria</taxon>
        <taxon>Bacillati</taxon>
        <taxon>Actinomycetota</taxon>
        <taxon>Actinomycetes</taxon>
        <taxon>Mycobacteriales</taxon>
        <taxon>Mycobacteriaceae</taxon>
        <taxon>Mycobacterium</taxon>
    </lineage>
</organism>
<accession>A0ABT4PV13</accession>
<keyword evidence="2" id="KW-1185">Reference proteome</keyword>
<proteinExistence type="predicted"/>
<dbReference type="EMBL" id="JAPZPY010000007">
    <property type="protein sequence ID" value="MCZ8380353.1"/>
    <property type="molecule type" value="Genomic_DNA"/>
</dbReference>
<sequence>MTIGLRRAVKVGGDCAGHFQGCAVKLAGFGGQPSQRAAAALAGGLCIEEPAQNLRAIGGDYGTLDCELFELVELDRSVLRDGVS</sequence>
<dbReference type="RefSeq" id="WP_269895001.1">
    <property type="nucleotide sequence ID" value="NZ_JAPZPY010000007.1"/>
</dbReference>
<name>A0ABT4PV13_9MYCO</name>
<evidence type="ECO:0000313" key="1">
    <source>
        <dbReference type="EMBL" id="MCZ8380353.1"/>
    </source>
</evidence>